<feature type="domain" description="HTH gntR-type" evidence="4">
    <location>
        <begin position="10"/>
        <end position="77"/>
    </location>
</feature>
<accession>A0ABT4VNT6</accession>
<keyword evidence="3" id="KW-0804">Transcription</keyword>
<dbReference type="PROSITE" id="PS50949">
    <property type="entry name" value="HTH_GNTR"/>
    <property type="match status" value="1"/>
</dbReference>
<evidence type="ECO:0000313" key="6">
    <source>
        <dbReference type="Proteomes" id="UP001148313"/>
    </source>
</evidence>
<keyword evidence="1" id="KW-0805">Transcription regulation</keyword>
<dbReference type="InterPro" id="IPR000524">
    <property type="entry name" value="Tscrpt_reg_HTH_GntR"/>
</dbReference>
<dbReference type="SUPFAM" id="SSF46785">
    <property type="entry name" value="Winged helix' DNA-binding domain"/>
    <property type="match status" value="1"/>
</dbReference>
<evidence type="ECO:0000256" key="2">
    <source>
        <dbReference type="ARBA" id="ARBA00023125"/>
    </source>
</evidence>
<dbReference type="SMART" id="SM00345">
    <property type="entry name" value="HTH_GNTR"/>
    <property type="match status" value="1"/>
</dbReference>
<evidence type="ECO:0000259" key="4">
    <source>
        <dbReference type="PROSITE" id="PS50949"/>
    </source>
</evidence>
<dbReference type="SUPFAM" id="SSF48008">
    <property type="entry name" value="GntR ligand-binding domain-like"/>
    <property type="match status" value="1"/>
</dbReference>
<dbReference type="Proteomes" id="UP001148313">
    <property type="component" value="Unassembled WGS sequence"/>
</dbReference>
<protein>
    <submittedName>
        <fullName evidence="5">GntR family transcriptional regulator</fullName>
    </submittedName>
</protein>
<evidence type="ECO:0000256" key="3">
    <source>
        <dbReference type="ARBA" id="ARBA00023163"/>
    </source>
</evidence>
<keyword evidence="2" id="KW-0238">DNA-binding</keyword>
<evidence type="ECO:0000256" key="1">
    <source>
        <dbReference type="ARBA" id="ARBA00023015"/>
    </source>
</evidence>
<dbReference type="InterPro" id="IPR036388">
    <property type="entry name" value="WH-like_DNA-bd_sf"/>
</dbReference>
<dbReference type="InterPro" id="IPR036390">
    <property type="entry name" value="WH_DNA-bd_sf"/>
</dbReference>
<gene>
    <name evidence="5" type="ORF">OOZ53_10060</name>
</gene>
<evidence type="ECO:0000313" key="5">
    <source>
        <dbReference type="EMBL" id="MDA4845693.1"/>
    </source>
</evidence>
<dbReference type="Gene3D" id="1.10.10.10">
    <property type="entry name" value="Winged helix-like DNA-binding domain superfamily/Winged helix DNA-binding domain"/>
    <property type="match status" value="1"/>
</dbReference>
<dbReference type="PANTHER" id="PTHR43537">
    <property type="entry name" value="TRANSCRIPTIONAL REGULATOR, GNTR FAMILY"/>
    <property type="match status" value="1"/>
</dbReference>
<comment type="caution">
    <text evidence="5">The sequence shown here is derived from an EMBL/GenBank/DDBJ whole genome shotgun (WGS) entry which is preliminary data.</text>
</comment>
<dbReference type="InterPro" id="IPR008920">
    <property type="entry name" value="TF_FadR/GntR_C"/>
</dbReference>
<dbReference type="CDD" id="cd07377">
    <property type="entry name" value="WHTH_GntR"/>
    <property type="match status" value="1"/>
</dbReference>
<keyword evidence="6" id="KW-1185">Reference proteome</keyword>
<dbReference type="SMART" id="SM00895">
    <property type="entry name" value="FCD"/>
    <property type="match status" value="1"/>
</dbReference>
<dbReference type="InterPro" id="IPR011711">
    <property type="entry name" value="GntR_C"/>
</dbReference>
<dbReference type="PANTHER" id="PTHR43537:SF5">
    <property type="entry name" value="UXU OPERON TRANSCRIPTIONAL REGULATOR"/>
    <property type="match status" value="1"/>
</dbReference>
<reference evidence="5" key="1">
    <citation type="submission" date="2022-11" db="EMBL/GenBank/DDBJ databases">
        <title>Hoeflea poritis sp. nov., isolated from scleractinian coral Porites lutea.</title>
        <authorList>
            <person name="Zhang G."/>
            <person name="Wei Q."/>
            <person name="Cai L."/>
        </authorList>
    </citation>
    <scope>NUCLEOTIDE SEQUENCE</scope>
    <source>
        <strain evidence="5">E7-10</strain>
    </source>
</reference>
<organism evidence="5 6">
    <name type="scientific">Hoeflea poritis</name>
    <dbReference type="NCBI Taxonomy" id="2993659"/>
    <lineage>
        <taxon>Bacteria</taxon>
        <taxon>Pseudomonadati</taxon>
        <taxon>Pseudomonadota</taxon>
        <taxon>Alphaproteobacteria</taxon>
        <taxon>Hyphomicrobiales</taxon>
        <taxon>Rhizobiaceae</taxon>
        <taxon>Hoeflea</taxon>
    </lineage>
</organism>
<sequence length="221" mass="24951">MDMPDKKDGRPAAADLQDIILERICFLQYQPGDQLREADLAAEFGTSRTPVRDALSRISHLGLIESRNGVGTVVITLSDRQIAQVYEMRLQLAPLIGTVSPTEVQDTHIERADALLDEARQLAERFDEKRYVVINHRLNQLITDLIGNAVLQSFWRQTYYQAASTWYQVAEKVGPEVARSLVDELDDLCTALRHGDLAAVGHIQRVHIGYGYARIKTHLFQ</sequence>
<dbReference type="RefSeq" id="WP_271089371.1">
    <property type="nucleotide sequence ID" value="NZ_JAPJZH010000005.1"/>
</dbReference>
<dbReference type="Pfam" id="PF00392">
    <property type="entry name" value="GntR"/>
    <property type="match status" value="1"/>
</dbReference>
<dbReference type="EMBL" id="JAPJZH010000005">
    <property type="protein sequence ID" value="MDA4845693.1"/>
    <property type="molecule type" value="Genomic_DNA"/>
</dbReference>
<dbReference type="Pfam" id="PF07729">
    <property type="entry name" value="FCD"/>
    <property type="match status" value="1"/>
</dbReference>
<proteinExistence type="predicted"/>
<dbReference type="Gene3D" id="1.20.120.530">
    <property type="entry name" value="GntR ligand-binding domain-like"/>
    <property type="match status" value="1"/>
</dbReference>
<name>A0ABT4VNT6_9HYPH</name>